<accession>A0A182J935</accession>
<dbReference type="GO" id="GO:0003677">
    <property type="term" value="F:DNA binding"/>
    <property type="evidence" value="ECO:0007669"/>
    <property type="project" value="UniProtKB-UniRule"/>
</dbReference>
<organism evidence="16">
    <name type="scientific">Anopheles atroparvus</name>
    <name type="common">European mosquito</name>
    <dbReference type="NCBI Taxonomy" id="41427"/>
    <lineage>
        <taxon>Eukaryota</taxon>
        <taxon>Metazoa</taxon>
        <taxon>Ecdysozoa</taxon>
        <taxon>Arthropoda</taxon>
        <taxon>Hexapoda</taxon>
        <taxon>Insecta</taxon>
        <taxon>Pterygota</taxon>
        <taxon>Neoptera</taxon>
        <taxon>Endopterygota</taxon>
        <taxon>Diptera</taxon>
        <taxon>Nematocera</taxon>
        <taxon>Culicoidea</taxon>
        <taxon>Culicidae</taxon>
        <taxon>Anophelinae</taxon>
        <taxon>Anopheles</taxon>
    </lineage>
</organism>
<evidence type="ECO:0000256" key="5">
    <source>
        <dbReference type="ARBA" id="ARBA00012895"/>
    </source>
</evidence>
<dbReference type="GO" id="GO:0042138">
    <property type="term" value="P:meiotic DNA double-strand break formation"/>
    <property type="evidence" value="ECO:0007669"/>
    <property type="project" value="InterPro"/>
</dbReference>
<dbReference type="PRINTS" id="PR01551">
    <property type="entry name" value="SPO11HOMOLOG"/>
</dbReference>
<dbReference type="PRINTS" id="PR01550">
    <property type="entry name" value="TOP6AFAMILY"/>
</dbReference>
<dbReference type="SUPFAM" id="SSF56726">
    <property type="entry name" value="DNA topoisomerase IV, alpha subunit"/>
    <property type="match status" value="1"/>
</dbReference>
<proteinExistence type="inferred from homology"/>
<sequence length="410" mass="46080">MLTSQDDTSVKGSQFTEKDPTITLEACNDEQRTASSSQLTDCLQDSGFQELENNTVDSSESNEKSVQHSKIQERIVDLLQQIEQSVSEGVPLTVRRKPTWQTCSMENGILQSNSLSQTERIVKPIDCRRLQLMVRLLASIYQLLSTGTSCTKRELYYLHLELAQSPSYAYAVLDDVCALLGVDAWEVNVFNTSKGLIAGALVITLACGRTVDCNVRWGMSVPLDVGSVVELRINAELVLVVEKDTVFKRLLEDGILDKYSNRLLLVTGKGYPDVSTRLLLKKIADRSDVPICGLMDADPHGIEIFCIYKYGSLTMAYQQQSLAVPTMRWIGLFPSDIELLGLQGVPLRETELKKIEHMIKRPYTEGSIQRELMFLRQLATKAEIESLYDIASDFVTTVYLTQKLKKLRIY</sequence>
<evidence type="ECO:0000256" key="9">
    <source>
        <dbReference type="ARBA" id="ARBA00023125"/>
    </source>
</evidence>
<dbReference type="InterPro" id="IPR034136">
    <property type="entry name" value="TOPRIM_Topo6A/Spo11"/>
</dbReference>
<comment type="similarity">
    <text evidence="4 12">Belongs to the TOP6A family.</text>
</comment>
<dbReference type="PANTHER" id="PTHR10848">
    <property type="entry name" value="MEIOTIC RECOMBINATION PROTEIN SPO11"/>
    <property type="match status" value="1"/>
</dbReference>
<reference evidence="16" key="1">
    <citation type="submission" date="2022-08" db="UniProtKB">
        <authorList>
            <consortium name="EnsemblMetazoa"/>
        </authorList>
    </citation>
    <scope>IDENTIFICATION</scope>
    <source>
        <strain evidence="16">EBRO</strain>
    </source>
</reference>
<keyword evidence="6" id="KW-0479">Metal-binding</keyword>
<evidence type="ECO:0000256" key="13">
    <source>
        <dbReference type="SAM" id="MobiDB-lite"/>
    </source>
</evidence>
<evidence type="ECO:0000259" key="14">
    <source>
        <dbReference type="Pfam" id="PF04406"/>
    </source>
</evidence>
<dbReference type="InterPro" id="IPR036078">
    <property type="entry name" value="Spo11/TopoVI_A_sf"/>
</dbReference>
<evidence type="ECO:0000256" key="1">
    <source>
        <dbReference type="ARBA" id="ARBA00000185"/>
    </source>
</evidence>
<feature type="compositionally biased region" description="Polar residues" evidence="13">
    <location>
        <begin position="1"/>
        <end position="15"/>
    </location>
</feature>
<name>A0A182J935_ANOAO</name>
<dbReference type="AlphaFoldDB" id="A0A182J935"/>
<protein>
    <recommendedName>
        <fullName evidence="5">DNA topoisomerase (ATP-hydrolyzing)</fullName>
        <ecNumber evidence="5">5.6.2.2</ecNumber>
    </recommendedName>
</protein>
<evidence type="ECO:0000256" key="3">
    <source>
        <dbReference type="ARBA" id="ARBA00004123"/>
    </source>
</evidence>
<dbReference type="CDD" id="cd00223">
    <property type="entry name" value="TOPRIM_TopoIIB_SPO"/>
    <property type="match status" value="1"/>
</dbReference>
<evidence type="ECO:0000256" key="12">
    <source>
        <dbReference type="PROSITE-ProRule" id="PRU01385"/>
    </source>
</evidence>
<dbReference type="InterPro" id="IPR036388">
    <property type="entry name" value="WH-like_DNA-bd_sf"/>
</dbReference>
<dbReference type="Pfam" id="PF21180">
    <property type="entry name" value="TOP6A-Spo11_Toprim"/>
    <property type="match status" value="1"/>
</dbReference>
<evidence type="ECO:0000256" key="4">
    <source>
        <dbReference type="ARBA" id="ARBA00006559"/>
    </source>
</evidence>
<dbReference type="GO" id="GO:0000228">
    <property type="term" value="C:nuclear chromosome"/>
    <property type="evidence" value="ECO:0007669"/>
    <property type="project" value="TreeGrafter"/>
</dbReference>
<evidence type="ECO:0000256" key="11">
    <source>
        <dbReference type="ARBA" id="ARBA00023242"/>
    </source>
</evidence>
<evidence type="ECO:0000259" key="15">
    <source>
        <dbReference type="Pfam" id="PF21180"/>
    </source>
</evidence>
<dbReference type="GO" id="GO:0007131">
    <property type="term" value="P:reciprocal meiotic recombination"/>
    <property type="evidence" value="ECO:0007669"/>
    <property type="project" value="TreeGrafter"/>
</dbReference>
<keyword evidence="11" id="KW-0539">Nucleus</keyword>
<dbReference type="EC" id="5.6.2.2" evidence="5"/>
<keyword evidence="10 12" id="KW-0413">Isomerase</keyword>
<comment type="subcellular location">
    <subcellularLocation>
        <location evidence="3">Nucleus</location>
    </subcellularLocation>
</comment>
<dbReference type="InterPro" id="IPR013049">
    <property type="entry name" value="Spo11/TopoVI_A_N"/>
</dbReference>
<dbReference type="VEuPathDB" id="VectorBase:AATE013701"/>
<dbReference type="GO" id="GO:0000706">
    <property type="term" value="P:meiotic DNA double-strand break processing"/>
    <property type="evidence" value="ECO:0007669"/>
    <property type="project" value="TreeGrafter"/>
</dbReference>
<keyword evidence="7" id="KW-0460">Magnesium</keyword>
<evidence type="ECO:0000256" key="10">
    <source>
        <dbReference type="ARBA" id="ARBA00023235"/>
    </source>
</evidence>
<dbReference type="GO" id="GO:0003918">
    <property type="term" value="F:DNA topoisomerase type II (double strand cut, ATP-hydrolyzing) activity"/>
    <property type="evidence" value="ECO:0007669"/>
    <property type="project" value="UniProtKB-UniRule"/>
</dbReference>
<evidence type="ECO:0000256" key="8">
    <source>
        <dbReference type="ARBA" id="ARBA00023029"/>
    </source>
</evidence>
<feature type="active site" description="O-(5'-phospho-DNA)-tyrosine intermediate" evidence="12">
    <location>
        <position position="157"/>
    </location>
</feature>
<evidence type="ECO:0000256" key="2">
    <source>
        <dbReference type="ARBA" id="ARBA00001946"/>
    </source>
</evidence>
<dbReference type="PANTHER" id="PTHR10848:SF0">
    <property type="entry name" value="MEIOTIC RECOMBINATION PROTEIN SPO11"/>
    <property type="match status" value="1"/>
</dbReference>
<keyword evidence="8 12" id="KW-0799">Topoisomerase</keyword>
<dbReference type="STRING" id="41427.A0A182J935"/>
<comment type="cofactor">
    <cofactor evidence="2">
        <name>Mg(2+)</name>
        <dbReference type="ChEBI" id="CHEBI:18420"/>
    </cofactor>
</comment>
<dbReference type="EnsemblMetazoa" id="AATE013701-RA">
    <property type="protein sequence ID" value="AATE013701-PA.1"/>
    <property type="gene ID" value="AATE013701"/>
</dbReference>
<dbReference type="Pfam" id="PF04406">
    <property type="entry name" value="TP6A_N"/>
    <property type="match status" value="1"/>
</dbReference>
<evidence type="ECO:0000256" key="6">
    <source>
        <dbReference type="ARBA" id="ARBA00022723"/>
    </source>
</evidence>
<keyword evidence="9 12" id="KW-0238">DNA-binding</keyword>
<dbReference type="InterPro" id="IPR013048">
    <property type="entry name" value="Meiotic_Spo11"/>
</dbReference>
<feature type="region of interest" description="Disordered" evidence="13">
    <location>
        <begin position="1"/>
        <end position="23"/>
    </location>
</feature>
<comment type="catalytic activity">
    <reaction evidence="1 12">
        <text>ATP-dependent breakage, passage and rejoining of double-stranded DNA.</text>
        <dbReference type="EC" id="5.6.2.2"/>
    </reaction>
</comment>
<dbReference type="PROSITE" id="PS52041">
    <property type="entry name" value="TOPO_IIB"/>
    <property type="match status" value="1"/>
</dbReference>
<dbReference type="GO" id="GO:0046872">
    <property type="term" value="F:metal ion binding"/>
    <property type="evidence" value="ECO:0007669"/>
    <property type="project" value="UniProtKB-KW"/>
</dbReference>
<dbReference type="InterPro" id="IPR002815">
    <property type="entry name" value="Spo11/TopoVI_A"/>
</dbReference>
<feature type="domain" description="Spo11/DNA topoisomerase VI subunit A N-terminal" evidence="14">
    <location>
        <begin position="128"/>
        <end position="189"/>
    </location>
</feature>
<feature type="domain" description="Topoisomerase 6 subunit A/Spo11 TOPRIM" evidence="15">
    <location>
        <begin position="238"/>
        <end position="404"/>
    </location>
</feature>
<evidence type="ECO:0000256" key="7">
    <source>
        <dbReference type="ARBA" id="ARBA00022842"/>
    </source>
</evidence>
<dbReference type="GO" id="GO:0005524">
    <property type="term" value="F:ATP binding"/>
    <property type="evidence" value="ECO:0007669"/>
    <property type="project" value="InterPro"/>
</dbReference>
<evidence type="ECO:0000313" key="16">
    <source>
        <dbReference type="EnsemblMetazoa" id="AATE013701-PA.1"/>
    </source>
</evidence>
<dbReference type="Gene3D" id="1.10.10.10">
    <property type="entry name" value="Winged helix-like DNA-binding domain superfamily/Winged helix DNA-binding domain"/>
    <property type="match status" value="1"/>
</dbReference>
<dbReference type="Gene3D" id="3.40.1360.10">
    <property type="match status" value="1"/>
</dbReference>